<dbReference type="SUPFAM" id="SSF52540">
    <property type="entry name" value="P-loop containing nucleoside triphosphate hydrolases"/>
    <property type="match status" value="2"/>
</dbReference>
<dbReference type="Pfam" id="PF00271">
    <property type="entry name" value="Helicase_C"/>
    <property type="match status" value="1"/>
</dbReference>
<dbReference type="AlphaFoldDB" id="A0A6N7YGQ0"/>
<dbReference type="EMBL" id="VULP01000012">
    <property type="protein sequence ID" value="MSU82178.1"/>
    <property type="molecule type" value="Genomic_DNA"/>
</dbReference>
<accession>A0A6N7YGQ0</accession>
<proteinExistence type="predicted"/>
<dbReference type="InterPro" id="IPR027417">
    <property type="entry name" value="P-loop_NTPase"/>
</dbReference>
<sequence length="1144" mass="130532">MADTRRNQLKTFVEREFIGPDPIDWEGTKQENGEEILSADAPSTRYIAGILFPGMVSEDSESESLQEEMDIPEQPETAEIIDTATEELPQNSGTKAEYLEDAEELINRSNAYRQSAMSMTVGIMKDDNIRIYVSAGTYTKMSATDSRTGKKVYRYPRTAINWNNNEEAIKLPTVSDGIKQIKVGNTKLQMDITYRYKKGDFSIYTFTLENTNKGPDTFNDEQCFFQVKFRLESELGFSPLPDSQRVNVNDEDYQSNQLLYRNVRNYAIGHGCAADWEDSENGVHWIESAIFPSYEVKPIVPSVIEGVTLEMIKYGPEGNFQENIQELQLMCDRYENWIQELKSEKEKLDSRYTLTADRHISNCEKCLARMRNGIHILQTNEKVRIAFQYMNLAMLMQQLHYNLPLQRWEDDGHDGITLLNPVNKLPDPYDDSTWYDKEHKVYGKWRPFQLAFVLINLESMANRRSPERGIVDLIWFPTGGGKTEAYLGLSAYTIFIRKLLNRDDAGTAILMRYTLRLLTAQQYERASSMICACEQIRKSHTDLFGDNMISIGLWVGAATTPNKMKDAVKAYEDLYNKKSDENPFVILKCPWCGAQMGLVKLKNGDRRLPGYSKRVGKNRQKTFKFVCSNVSNNCDFSSEKNPLPLHVIDDDIYEVKPTLLLGTVDKFAMLPFRPEAQGLFGYYNGEKVTSPDLIIQDELHLISGPLGSMVGHYETLIHELCTQRTTDGELHPKIIASTATISRAKEQCHALYACGKDNVFQFPPAGLNAGNSFFAKEDRTQNGRLYVGILATGSSSDATTAIRLYSSLLYGAKELQVEKESDRDPYWTNIGYYNSIRELGQARTWIRADIDQHLDVIYKRRFYDKIYGKEEYRKKRRYIWRDEELTSRISGDKVTASLANLNIGYDDGEKPADGEYPIDICLATNMISVGLDVSRLGLMTVSGQPKTTSEYIQATSRVGRNAKNAPGIIFTLYRPGRPRDKSHYEHFKEYHSRLYCSVEPTSVTPFAAPVRERALHAIMIGIMRLENDSAYNDTRPAIPNQQMLDHVENILRNRIKNIDANELNAALDRMQWVIAHWEDYKPDCWAPKYNRDKSYANDVPLMYSAGSHKNGHWGKAGIETPTSMRSVDSSCEAELSSRYEAKEV</sequence>
<dbReference type="Proteomes" id="UP000433359">
    <property type="component" value="Unassembled WGS sequence"/>
</dbReference>
<evidence type="ECO:0000313" key="4">
    <source>
        <dbReference type="Proteomes" id="UP000433359"/>
    </source>
</evidence>
<evidence type="ECO:0000256" key="1">
    <source>
        <dbReference type="SAM" id="Coils"/>
    </source>
</evidence>
<evidence type="ECO:0000313" key="3">
    <source>
        <dbReference type="EMBL" id="MSU82178.1"/>
    </source>
</evidence>
<dbReference type="RefSeq" id="WP_154580923.1">
    <property type="nucleotide sequence ID" value="NZ_VULP01000012.1"/>
</dbReference>
<reference evidence="3 4" key="1">
    <citation type="submission" date="2019-08" db="EMBL/GenBank/DDBJ databases">
        <title>In-depth cultivation of the pig gut microbiome towards novel bacterial diversity and tailored functional studies.</title>
        <authorList>
            <person name="Wylensek D."/>
            <person name="Hitch T.C.A."/>
            <person name="Clavel T."/>
        </authorList>
    </citation>
    <scope>NUCLEOTIDE SEQUENCE [LARGE SCALE GENOMIC DNA]</scope>
    <source>
        <strain evidence="3 4">BSM-383-APC-4H</strain>
    </source>
</reference>
<dbReference type="InterPro" id="IPR001650">
    <property type="entry name" value="Helicase_C-like"/>
</dbReference>
<organism evidence="3 4">
    <name type="scientific">Anaerobutyricum soehngenii</name>
    <dbReference type="NCBI Taxonomy" id="105843"/>
    <lineage>
        <taxon>Bacteria</taxon>
        <taxon>Bacillati</taxon>
        <taxon>Bacillota</taxon>
        <taxon>Clostridia</taxon>
        <taxon>Lachnospirales</taxon>
        <taxon>Lachnospiraceae</taxon>
        <taxon>Anaerobutyricum</taxon>
    </lineage>
</organism>
<feature type="coiled-coil region" evidence="1">
    <location>
        <begin position="324"/>
        <end position="358"/>
    </location>
</feature>
<gene>
    <name evidence="3" type="ORF">FYJ25_07385</name>
</gene>
<keyword evidence="1" id="KW-0175">Coiled coil</keyword>
<protein>
    <recommendedName>
        <fullName evidence="2">Helicase C-terminal domain-containing protein</fullName>
    </recommendedName>
</protein>
<comment type="caution">
    <text evidence="3">The sequence shown here is derived from an EMBL/GenBank/DDBJ whole genome shotgun (WGS) entry which is preliminary data.</text>
</comment>
<dbReference type="CDD" id="cd18785">
    <property type="entry name" value="SF2_C"/>
    <property type="match status" value="1"/>
</dbReference>
<name>A0A6N7YGQ0_9FIRM</name>
<feature type="domain" description="Helicase C-terminal" evidence="2">
    <location>
        <begin position="918"/>
        <end position="961"/>
    </location>
</feature>
<evidence type="ECO:0000259" key="2">
    <source>
        <dbReference type="Pfam" id="PF00271"/>
    </source>
</evidence>
<dbReference type="Gene3D" id="3.40.50.300">
    <property type="entry name" value="P-loop containing nucleotide triphosphate hydrolases"/>
    <property type="match status" value="1"/>
</dbReference>